<feature type="domain" description="DUF2427" evidence="2">
    <location>
        <begin position="1"/>
        <end position="70"/>
    </location>
</feature>
<organism evidence="4 5">
    <name type="scientific">Pyrrhoderma noxium</name>
    <dbReference type="NCBI Taxonomy" id="2282107"/>
    <lineage>
        <taxon>Eukaryota</taxon>
        <taxon>Fungi</taxon>
        <taxon>Dikarya</taxon>
        <taxon>Basidiomycota</taxon>
        <taxon>Agaricomycotina</taxon>
        <taxon>Agaricomycetes</taxon>
        <taxon>Hymenochaetales</taxon>
        <taxon>Hymenochaetaceae</taxon>
        <taxon>Pyrrhoderma</taxon>
    </lineage>
</organism>
<feature type="domain" description="Protein YTP1-like C-terminal" evidence="3">
    <location>
        <begin position="247"/>
        <end position="524"/>
    </location>
</feature>
<keyword evidence="1" id="KW-1133">Transmembrane helix</keyword>
<dbReference type="EMBL" id="NBII01000003">
    <property type="protein sequence ID" value="PAV20704.1"/>
    <property type="molecule type" value="Genomic_DNA"/>
</dbReference>
<evidence type="ECO:0000313" key="4">
    <source>
        <dbReference type="EMBL" id="PAV20704.1"/>
    </source>
</evidence>
<dbReference type="InterPro" id="IPR018827">
    <property type="entry name" value="YTP1_C"/>
</dbReference>
<feature type="transmembrane region" description="Helical" evidence="1">
    <location>
        <begin position="348"/>
        <end position="367"/>
    </location>
</feature>
<accession>A0A286UMI6</accession>
<dbReference type="Pfam" id="PF10355">
    <property type="entry name" value="Ytp1"/>
    <property type="match status" value="1"/>
</dbReference>
<dbReference type="STRING" id="2282107.A0A286UMI6"/>
<feature type="transmembrane region" description="Helical" evidence="1">
    <location>
        <begin position="242"/>
        <end position="261"/>
    </location>
</feature>
<feature type="transmembrane region" description="Helical" evidence="1">
    <location>
        <begin position="403"/>
        <end position="425"/>
    </location>
</feature>
<evidence type="ECO:0000313" key="5">
    <source>
        <dbReference type="Proteomes" id="UP000217199"/>
    </source>
</evidence>
<dbReference type="Proteomes" id="UP000217199">
    <property type="component" value="Unassembled WGS sequence"/>
</dbReference>
<feature type="transmembrane region" description="Helical" evidence="1">
    <location>
        <begin position="431"/>
        <end position="452"/>
    </location>
</feature>
<reference evidence="4 5" key="1">
    <citation type="journal article" date="2017" name="Mol. Ecol.">
        <title>Comparative and population genomic landscape of Phellinus noxius: A hypervariable fungus causing root rot in trees.</title>
        <authorList>
            <person name="Chung C.L."/>
            <person name="Lee T.J."/>
            <person name="Akiba M."/>
            <person name="Lee H.H."/>
            <person name="Kuo T.H."/>
            <person name="Liu D."/>
            <person name="Ke H.M."/>
            <person name="Yokoi T."/>
            <person name="Roa M.B."/>
            <person name="Lu M.J."/>
            <person name="Chang Y.Y."/>
            <person name="Ann P.J."/>
            <person name="Tsai J.N."/>
            <person name="Chen C.Y."/>
            <person name="Tzean S.S."/>
            <person name="Ota Y."/>
            <person name="Hattori T."/>
            <person name="Sahashi N."/>
            <person name="Liou R.F."/>
            <person name="Kikuchi T."/>
            <person name="Tsai I.J."/>
        </authorList>
    </citation>
    <scope>NUCLEOTIDE SEQUENCE [LARGE SCALE GENOMIC DNA]</scope>
    <source>
        <strain evidence="4 5">FFPRI411160</strain>
    </source>
</reference>
<comment type="caution">
    <text evidence="4">The sequence shown here is derived from an EMBL/GenBank/DDBJ whole genome shotgun (WGS) entry which is preliminary data.</text>
</comment>
<feature type="transmembrane region" description="Helical" evidence="1">
    <location>
        <begin position="63"/>
        <end position="90"/>
    </location>
</feature>
<name>A0A286UMI6_9AGAM</name>
<dbReference type="AlphaFoldDB" id="A0A286UMI6"/>
<keyword evidence="1" id="KW-0812">Transmembrane</keyword>
<evidence type="ECO:0000256" key="1">
    <source>
        <dbReference type="SAM" id="Phobius"/>
    </source>
</evidence>
<feature type="transmembrane region" description="Helical" evidence="1">
    <location>
        <begin position="273"/>
        <end position="292"/>
    </location>
</feature>
<feature type="transmembrane region" description="Helical" evidence="1">
    <location>
        <begin position="464"/>
        <end position="482"/>
    </location>
</feature>
<dbReference type="InterPro" id="IPR018825">
    <property type="entry name" value="DUF2427"/>
</dbReference>
<feature type="transmembrane region" description="Helical" evidence="1">
    <location>
        <begin position="21"/>
        <end position="43"/>
    </location>
</feature>
<protein>
    <submittedName>
        <fullName evidence="4">Cytoplasmic</fullName>
    </submittedName>
</protein>
<dbReference type="Pfam" id="PF10348">
    <property type="entry name" value="DUF2427"/>
    <property type="match status" value="1"/>
</dbReference>
<dbReference type="FunCoup" id="A0A286UMI6">
    <property type="interactions" value="15"/>
</dbReference>
<gene>
    <name evidence="4" type="ORF">PNOK_0333100</name>
</gene>
<feature type="transmembrane region" description="Helical" evidence="1">
    <location>
        <begin position="502"/>
        <end position="527"/>
    </location>
</feature>
<dbReference type="PANTHER" id="PTHR31685">
    <property type="entry name" value="INTEGRAL MEMBRANE PROTEIN (AFU_ORTHOLOGUE AFUA_6G12730)-RELATED"/>
    <property type="match status" value="1"/>
</dbReference>
<keyword evidence="5" id="KW-1185">Reference proteome</keyword>
<proteinExistence type="predicted"/>
<dbReference type="PANTHER" id="PTHR31685:SF3">
    <property type="entry name" value="INTEGRAL MEMBRANE PROTEIN (AFU_ORTHOLOGUE AFUA_6G12730)"/>
    <property type="match status" value="1"/>
</dbReference>
<keyword evidence="1" id="KW-0472">Membrane</keyword>
<evidence type="ECO:0000259" key="3">
    <source>
        <dbReference type="Pfam" id="PF10355"/>
    </source>
</evidence>
<dbReference type="OrthoDB" id="4005299at2759"/>
<sequence>MSLAFLGALPVGIALRSVNHSLHGLSVGIFYGLVAIGLTFSSLYRKLTPNMYENAKHGPQGYFVLLLALALTTIDGLAFLTRAFQFFLAIKRDRSAFSLRDFWRVVVLNKGEASYTGKSLSSEYTGLVTDPEELELGSQELKTSDIQQDVEIDGDDVDLHSPTSETRTERWANDIHRQRRSRQSEWRNSVASDGTLFHSPLERQASHHSDETLHELPSHVPQAKLPLLHRTGRGIFATTERVLVFLGYMQILTGIVTYTGICRDSYVNGCLAHLIKGGIFWCYGLVTFARFLGSFSELGWAWNRAPRSDRAPTAEFVESAVIFVYGISNTWMERFGVAPGTPFSTKEIQHISIAVMFWFAGLVGMGIESKTIRRWLAIPAASLSSDVQGPASPPSYRGSFNPFPALVIGVTGLAMAAHAQVYLFQVQIHSLWGQLLAGFALLRCLTYFFLWLSPPSSILPSRPPTEALASFFLACGGLVFQLSTEEISIAAMRRKHDDVMMFLNLSVAVTCLAFCWVLIIVTLKAWLRLKATKARVQRPSAIA</sequence>
<evidence type="ECO:0000259" key="2">
    <source>
        <dbReference type="Pfam" id="PF10348"/>
    </source>
</evidence>
<dbReference type="InParanoid" id="A0A286UMI6"/>